<keyword evidence="3" id="KW-0963">Cytoplasm</keyword>
<dbReference type="GO" id="GO:0016791">
    <property type="term" value="F:phosphatase activity"/>
    <property type="evidence" value="ECO:0007669"/>
    <property type="project" value="InterPro"/>
</dbReference>
<dbReference type="EMBL" id="DSIY01000075">
    <property type="protein sequence ID" value="HEG90473.1"/>
    <property type="molecule type" value="Genomic_DNA"/>
</dbReference>
<gene>
    <name evidence="9" type="ORF">ENP34_03390</name>
</gene>
<organism evidence="9">
    <name type="scientific">Thermorudis peleae</name>
    <dbReference type="NCBI Taxonomy" id="1382356"/>
    <lineage>
        <taxon>Bacteria</taxon>
        <taxon>Pseudomonadati</taxon>
        <taxon>Thermomicrobiota</taxon>
        <taxon>Thermomicrobia</taxon>
        <taxon>Thermomicrobia incertae sedis</taxon>
        <taxon>Thermorudis</taxon>
    </lineage>
</organism>
<protein>
    <recommendedName>
        <fullName evidence="7">D,D-heptose 1,7-bisphosphate phosphatase</fullName>
    </recommendedName>
</protein>
<dbReference type="Pfam" id="PF13242">
    <property type="entry name" value="Hydrolase_like"/>
    <property type="match status" value="1"/>
</dbReference>
<evidence type="ECO:0000256" key="5">
    <source>
        <dbReference type="ARBA" id="ARBA00022801"/>
    </source>
</evidence>
<dbReference type="NCBIfam" id="TIGR01662">
    <property type="entry name" value="HAD-SF-IIIA"/>
    <property type="match status" value="1"/>
</dbReference>
<dbReference type="InterPro" id="IPR036412">
    <property type="entry name" value="HAD-like_sf"/>
</dbReference>
<evidence type="ECO:0000256" key="3">
    <source>
        <dbReference type="ARBA" id="ARBA00022490"/>
    </source>
</evidence>
<dbReference type="NCBIfam" id="TIGR00213">
    <property type="entry name" value="GmhB_yaeD"/>
    <property type="match status" value="1"/>
</dbReference>
<dbReference type="PANTHER" id="PTHR42891:SF1">
    <property type="entry name" value="D-GLYCERO-BETA-D-MANNO-HEPTOSE-1,7-BISPHOSPHATE 7-PHOSPHATASE"/>
    <property type="match status" value="1"/>
</dbReference>
<comment type="caution">
    <text evidence="9">The sequence shown here is derived from an EMBL/GenBank/DDBJ whole genome shotgun (WGS) entry which is preliminary data.</text>
</comment>
<name>A0A831WY05_9BACT</name>
<keyword evidence="5 9" id="KW-0378">Hydrolase</keyword>
<dbReference type="Gene3D" id="3.40.50.1000">
    <property type="entry name" value="HAD superfamily/HAD-like"/>
    <property type="match status" value="1"/>
</dbReference>
<dbReference type="NCBIfam" id="TIGR01656">
    <property type="entry name" value="Histidinol-ppas"/>
    <property type="match status" value="1"/>
</dbReference>
<dbReference type="InterPro" id="IPR006549">
    <property type="entry name" value="HAD-SF_hydro_IIIA"/>
</dbReference>
<accession>A0A831WY05</accession>
<reference evidence="9" key="1">
    <citation type="journal article" date="2020" name="mSystems">
        <title>Genome- and Community-Level Interaction Insights into Carbon Utilization and Element Cycling Functions of Hydrothermarchaeota in Hydrothermal Sediment.</title>
        <authorList>
            <person name="Zhou Z."/>
            <person name="Liu Y."/>
            <person name="Xu W."/>
            <person name="Pan J."/>
            <person name="Luo Z.H."/>
            <person name="Li M."/>
        </authorList>
    </citation>
    <scope>NUCLEOTIDE SEQUENCE [LARGE SCALE GENOMIC DNA]</scope>
    <source>
        <strain evidence="9">SpSt-210</strain>
    </source>
</reference>
<evidence type="ECO:0000256" key="2">
    <source>
        <dbReference type="ARBA" id="ARBA00005628"/>
    </source>
</evidence>
<evidence type="ECO:0000256" key="7">
    <source>
        <dbReference type="ARBA" id="ARBA00031828"/>
    </source>
</evidence>
<dbReference type="GO" id="GO:0046872">
    <property type="term" value="F:metal ion binding"/>
    <property type="evidence" value="ECO:0007669"/>
    <property type="project" value="UniProtKB-KW"/>
</dbReference>
<keyword evidence="4" id="KW-0479">Metal-binding</keyword>
<keyword evidence="6" id="KW-0119">Carbohydrate metabolism</keyword>
<dbReference type="InterPro" id="IPR006543">
    <property type="entry name" value="Histidinol-phos"/>
</dbReference>
<evidence type="ECO:0000313" key="9">
    <source>
        <dbReference type="EMBL" id="HEG90473.1"/>
    </source>
</evidence>
<dbReference type="SUPFAM" id="SSF56784">
    <property type="entry name" value="HAD-like"/>
    <property type="match status" value="1"/>
</dbReference>
<dbReference type="CDD" id="cd07503">
    <property type="entry name" value="HAD_HisB-N"/>
    <property type="match status" value="1"/>
</dbReference>
<dbReference type="InterPro" id="IPR023214">
    <property type="entry name" value="HAD_sf"/>
</dbReference>
<comment type="similarity">
    <text evidence="2">Belongs to the GmhB family.</text>
</comment>
<dbReference type="GO" id="GO:0005737">
    <property type="term" value="C:cytoplasm"/>
    <property type="evidence" value="ECO:0007669"/>
    <property type="project" value="UniProtKB-SubCell"/>
</dbReference>
<evidence type="ECO:0000256" key="4">
    <source>
        <dbReference type="ARBA" id="ARBA00022723"/>
    </source>
</evidence>
<dbReference type="GO" id="GO:0005975">
    <property type="term" value="P:carbohydrate metabolic process"/>
    <property type="evidence" value="ECO:0007669"/>
    <property type="project" value="InterPro"/>
</dbReference>
<dbReference type="PANTHER" id="PTHR42891">
    <property type="entry name" value="D-GLYCERO-BETA-D-MANNO-HEPTOSE-1,7-BISPHOSPHATE 7-PHOSPHATASE"/>
    <property type="match status" value="1"/>
</dbReference>
<dbReference type="AlphaFoldDB" id="A0A831WY05"/>
<sequence>MASRAIFLDRDGTLVWPRAYPSTPEELTLYEGIGPELHALQQQGFRLVVVTNQSGVAHGYFTVQALAQMHHHLARELSKFDVHLDGIYFCPHHPQGTVPEFRCQCACRKPEPGMLLAAAADLGLDLSRSWMVGDILDDIEAGKRAGCRTVLVDLGSEPAPGSPVRHPDFVVTSTLAGLQLIRAIEGCGPPIHDRYWPPRWSSAPEQERHSSPPASKPPLGRWPLAPTHGETASPPERSRPYGLNQLGHRGEEAR</sequence>
<comment type="subcellular location">
    <subcellularLocation>
        <location evidence="1">Cytoplasm</location>
    </subcellularLocation>
</comment>
<evidence type="ECO:0000256" key="1">
    <source>
        <dbReference type="ARBA" id="ARBA00004496"/>
    </source>
</evidence>
<dbReference type="InterPro" id="IPR004446">
    <property type="entry name" value="Heptose_bisP_phosphatase"/>
</dbReference>
<evidence type="ECO:0000256" key="8">
    <source>
        <dbReference type="SAM" id="MobiDB-lite"/>
    </source>
</evidence>
<feature type="region of interest" description="Disordered" evidence="8">
    <location>
        <begin position="195"/>
        <end position="254"/>
    </location>
</feature>
<evidence type="ECO:0000256" key="6">
    <source>
        <dbReference type="ARBA" id="ARBA00023277"/>
    </source>
</evidence>
<proteinExistence type="inferred from homology"/>